<dbReference type="GeneID" id="100497639"/>
<evidence type="ECO:0000313" key="6">
    <source>
        <dbReference type="RefSeq" id="XP_031746604.1"/>
    </source>
</evidence>
<evidence type="ECO:0000256" key="3">
    <source>
        <dbReference type="ARBA" id="ARBA00022679"/>
    </source>
</evidence>
<evidence type="ECO:0000313" key="7">
    <source>
        <dbReference type="Xenbase" id="XB-GENE-29083767"/>
    </source>
</evidence>
<keyword evidence="2" id="KW-0489">Methyltransferase</keyword>
<evidence type="ECO:0000256" key="2">
    <source>
        <dbReference type="ARBA" id="ARBA00022603"/>
    </source>
</evidence>
<keyword evidence="3" id="KW-0808">Transferase</keyword>
<dbReference type="GO" id="GO:0032259">
    <property type="term" value="P:methylation"/>
    <property type="evidence" value="ECO:0007669"/>
    <property type="project" value="UniProtKB-KW"/>
</dbReference>
<dbReference type="PANTHER" id="PTHR10867:SF45">
    <property type="entry name" value="LOC100127826 PROTEIN"/>
    <property type="match status" value="1"/>
</dbReference>
<evidence type="ECO:0000313" key="5">
    <source>
        <dbReference type="Proteomes" id="UP000008143"/>
    </source>
</evidence>
<dbReference type="PANTHER" id="PTHR10867">
    <property type="entry name" value="NNMT/PNMT/TEMT FAMILY MEMBER"/>
    <property type="match status" value="1"/>
</dbReference>
<accession>A0A8J1IM60</accession>
<dbReference type="AGR" id="Xenbase:XB-GENE-29083767"/>
<dbReference type="SUPFAM" id="SSF53335">
    <property type="entry name" value="S-adenosyl-L-methionine-dependent methyltransferases"/>
    <property type="match status" value="1"/>
</dbReference>
<organism evidence="5 6">
    <name type="scientific">Xenopus tropicalis</name>
    <name type="common">Western clawed frog</name>
    <name type="synonym">Silurana tropicalis</name>
    <dbReference type="NCBI Taxonomy" id="8364"/>
    <lineage>
        <taxon>Eukaryota</taxon>
        <taxon>Metazoa</taxon>
        <taxon>Chordata</taxon>
        <taxon>Craniata</taxon>
        <taxon>Vertebrata</taxon>
        <taxon>Euteleostomi</taxon>
        <taxon>Amphibia</taxon>
        <taxon>Batrachia</taxon>
        <taxon>Anura</taxon>
        <taxon>Pipoidea</taxon>
        <taxon>Pipidae</taxon>
        <taxon>Xenopodinae</taxon>
        <taxon>Xenopus</taxon>
        <taxon>Silurana</taxon>
    </lineage>
</organism>
<dbReference type="AlphaFoldDB" id="A0A8J1IM60"/>
<dbReference type="InterPro" id="IPR000940">
    <property type="entry name" value="NNMT_TEMT_trans"/>
</dbReference>
<dbReference type="RefSeq" id="XP_031746604.1">
    <property type="nucleotide sequence ID" value="XM_031890744.1"/>
</dbReference>
<keyword evidence="5" id="KW-1185">Reference proteome</keyword>
<dbReference type="Xenbase" id="XB-GENE-29083767">
    <property type="gene designation" value="LOC100497639"/>
</dbReference>
<protein>
    <submittedName>
        <fullName evidence="6">Nicotinamide N-methyltransferase isoform X2</fullName>
    </submittedName>
</protein>
<evidence type="ECO:0000256" key="4">
    <source>
        <dbReference type="ARBA" id="ARBA00022691"/>
    </source>
</evidence>
<dbReference type="InterPro" id="IPR029063">
    <property type="entry name" value="SAM-dependent_MTases_sf"/>
</dbReference>
<gene>
    <name evidence="6 7" type="primary">LOC100497639</name>
</gene>
<dbReference type="OrthoDB" id="10050085at2759"/>
<name>A0A8J1IM60_XENTR</name>
<dbReference type="Pfam" id="PF01234">
    <property type="entry name" value="NNMT_PNMT_TEMT"/>
    <property type="match status" value="1"/>
</dbReference>
<dbReference type="FunFam" id="3.40.50.150:FF:000198">
    <property type="entry name" value="Uncharacterized protein"/>
    <property type="match status" value="1"/>
</dbReference>
<evidence type="ECO:0000256" key="1">
    <source>
        <dbReference type="ARBA" id="ARBA00007996"/>
    </source>
</evidence>
<dbReference type="Gene3D" id="3.40.50.150">
    <property type="entry name" value="Vaccinia Virus protein VP39"/>
    <property type="match status" value="1"/>
</dbReference>
<dbReference type="Proteomes" id="UP000008143">
    <property type="component" value="Chromosome 8"/>
</dbReference>
<dbReference type="PROSITE" id="PS51681">
    <property type="entry name" value="SAM_MT_NNMT_PNMT_TEMT"/>
    <property type="match status" value="1"/>
</dbReference>
<dbReference type="PIRSF" id="PIRSF000384">
    <property type="entry name" value="PNMTase"/>
    <property type="match status" value="1"/>
</dbReference>
<dbReference type="GO" id="GO:0005829">
    <property type="term" value="C:cytosol"/>
    <property type="evidence" value="ECO:0000318"/>
    <property type="project" value="GO_Central"/>
</dbReference>
<keyword evidence="4" id="KW-0949">S-adenosyl-L-methionine</keyword>
<proteinExistence type="inferred from homology"/>
<dbReference type="GO" id="GO:0008170">
    <property type="term" value="F:N-methyltransferase activity"/>
    <property type="evidence" value="ECO:0000318"/>
    <property type="project" value="GO_Central"/>
</dbReference>
<sequence length="304" mass="34125">MHRPKECISCMYPASCANCLLPEYHPGFQARVSIAANSKENLTMSCADHKDYHNEEFDPCCLFDTYVGDDKTISKKELLEGPLRFLYKLFSSGSVKGETLINISIGADVSKNFVAADFFKNIILLESSDCCMKAIESWIRNEPGAEDQSHAAEFVCSLIGQSTGYKEQEEKARRAIKQVVKWDITKENPLGAVVLPQADCIVIVYHLEAICKDNDMYINVLKKLLSHLKIGGHLVMMAGINMSYYMVGQYKFAALNHNEELMQKAVTEAGCTVVSTETHRGKFKSPLIDYESVAYFVCRKDRVV</sequence>
<reference evidence="6" key="1">
    <citation type="submission" date="2025-08" db="UniProtKB">
        <authorList>
            <consortium name="RefSeq"/>
        </authorList>
    </citation>
    <scope>IDENTIFICATION</scope>
    <source>
        <strain evidence="6">Nigerian</strain>
        <tissue evidence="6">Liver and blood</tissue>
    </source>
</reference>
<comment type="similarity">
    <text evidence="1">Belongs to the class I-like SAM-binding methyltransferase superfamily. NNMT/PNMT/TEMT family.</text>
</comment>